<dbReference type="GO" id="GO:0005576">
    <property type="term" value="C:extracellular region"/>
    <property type="evidence" value="ECO:0007669"/>
    <property type="project" value="UniProtKB-SubCell"/>
</dbReference>
<keyword evidence="4" id="KW-1015">Disulfide bond</keyword>
<evidence type="ECO:0000256" key="6">
    <source>
        <dbReference type="RuleBase" id="RU363034"/>
    </source>
</evidence>
<dbReference type="EMBL" id="CAJNOR010005487">
    <property type="protein sequence ID" value="CAF1564369.1"/>
    <property type="molecule type" value="Genomic_DNA"/>
</dbReference>
<dbReference type="InterPro" id="IPR043504">
    <property type="entry name" value="Peptidase_S1_PA_chymotrypsin"/>
</dbReference>
<dbReference type="GO" id="GO:0004252">
    <property type="term" value="F:serine-type endopeptidase activity"/>
    <property type="evidence" value="ECO:0007669"/>
    <property type="project" value="InterPro"/>
</dbReference>
<dbReference type="GO" id="GO:0006508">
    <property type="term" value="P:proteolysis"/>
    <property type="evidence" value="ECO:0007669"/>
    <property type="project" value="UniProtKB-KW"/>
</dbReference>
<dbReference type="InterPro" id="IPR009003">
    <property type="entry name" value="Peptidase_S1_PA"/>
</dbReference>
<organism evidence="9 10">
    <name type="scientific">Adineta ricciae</name>
    <name type="common">Rotifer</name>
    <dbReference type="NCBI Taxonomy" id="249248"/>
    <lineage>
        <taxon>Eukaryota</taxon>
        <taxon>Metazoa</taxon>
        <taxon>Spiralia</taxon>
        <taxon>Gnathifera</taxon>
        <taxon>Rotifera</taxon>
        <taxon>Eurotatoria</taxon>
        <taxon>Bdelloidea</taxon>
        <taxon>Adinetida</taxon>
        <taxon>Adinetidae</taxon>
        <taxon>Adineta</taxon>
    </lineage>
</organism>
<dbReference type="InterPro" id="IPR001314">
    <property type="entry name" value="Peptidase_S1A"/>
</dbReference>
<evidence type="ECO:0000256" key="3">
    <source>
        <dbReference type="ARBA" id="ARBA00022729"/>
    </source>
</evidence>
<keyword evidence="6" id="KW-0378">Hydrolase</keyword>
<dbReference type="PROSITE" id="PS50240">
    <property type="entry name" value="TRYPSIN_DOM"/>
    <property type="match status" value="1"/>
</dbReference>
<dbReference type="Gene3D" id="2.40.10.10">
    <property type="entry name" value="Trypsin-like serine proteases"/>
    <property type="match status" value="1"/>
</dbReference>
<keyword evidence="3" id="KW-0732">Signal</keyword>
<name>A0A815Y220_ADIRI</name>
<dbReference type="PROSITE" id="PS00135">
    <property type="entry name" value="TRYPSIN_SER"/>
    <property type="match status" value="1"/>
</dbReference>
<reference evidence="9" key="1">
    <citation type="submission" date="2021-02" db="EMBL/GenBank/DDBJ databases">
        <authorList>
            <person name="Nowell W R."/>
        </authorList>
    </citation>
    <scope>NUCLEOTIDE SEQUENCE</scope>
</reference>
<dbReference type="InterPro" id="IPR033116">
    <property type="entry name" value="TRYPSIN_SER"/>
</dbReference>
<dbReference type="SUPFAM" id="SSF50494">
    <property type="entry name" value="Trypsin-like serine proteases"/>
    <property type="match status" value="1"/>
</dbReference>
<dbReference type="SMART" id="SM00020">
    <property type="entry name" value="Tryp_SPc"/>
    <property type="match status" value="1"/>
</dbReference>
<evidence type="ECO:0000256" key="5">
    <source>
        <dbReference type="ARBA" id="ARBA00023180"/>
    </source>
</evidence>
<keyword evidence="5" id="KW-0325">Glycoprotein</keyword>
<dbReference type="FunFam" id="2.40.10.10:FF:000068">
    <property type="entry name" value="transmembrane protease serine 2"/>
    <property type="match status" value="1"/>
</dbReference>
<keyword evidence="10" id="KW-1185">Reference proteome</keyword>
<evidence type="ECO:0000259" key="8">
    <source>
        <dbReference type="PROSITE" id="PS50240"/>
    </source>
</evidence>
<accession>A0A815Y220</accession>
<evidence type="ECO:0000256" key="1">
    <source>
        <dbReference type="ARBA" id="ARBA00004613"/>
    </source>
</evidence>
<evidence type="ECO:0000313" key="10">
    <source>
        <dbReference type="Proteomes" id="UP000663828"/>
    </source>
</evidence>
<comment type="subcellular location">
    <subcellularLocation>
        <location evidence="1">Secreted</location>
    </subcellularLocation>
</comment>
<protein>
    <recommendedName>
        <fullName evidence="8">Peptidase S1 domain-containing protein</fullName>
    </recommendedName>
</protein>
<keyword evidence="7" id="KW-0472">Membrane</keyword>
<dbReference type="InterPro" id="IPR001254">
    <property type="entry name" value="Trypsin_dom"/>
</dbReference>
<keyword evidence="6" id="KW-0645">Protease</keyword>
<keyword evidence="6" id="KW-0720">Serine protease</keyword>
<feature type="transmembrane region" description="Helical" evidence="7">
    <location>
        <begin position="20"/>
        <end position="53"/>
    </location>
</feature>
<dbReference type="PRINTS" id="PR00722">
    <property type="entry name" value="CHYMOTRYPSIN"/>
</dbReference>
<dbReference type="PANTHER" id="PTHR24252">
    <property type="entry name" value="ACROSIN-RELATED"/>
    <property type="match status" value="1"/>
</dbReference>
<dbReference type="FunFam" id="2.40.10.10:FF:000054">
    <property type="entry name" value="Complement C1r subcomponent"/>
    <property type="match status" value="1"/>
</dbReference>
<gene>
    <name evidence="9" type="ORF">XAT740_LOCUS43898</name>
</gene>
<dbReference type="PANTHER" id="PTHR24252:SF7">
    <property type="entry name" value="HYALIN"/>
    <property type="match status" value="1"/>
</dbReference>
<keyword evidence="7" id="KW-0812">Transmembrane</keyword>
<dbReference type="Proteomes" id="UP000663828">
    <property type="component" value="Unassembled WGS sequence"/>
</dbReference>
<keyword evidence="7" id="KW-1133">Transmembrane helix</keyword>
<proteinExistence type="predicted"/>
<dbReference type="InterPro" id="IPR018114">
    <property type="entry name" value="TRYPSIN_HIS"/>
</dbReference>
<evidence type="ECO:0000256" key="2">
    <source>
        <dbReference type="ARBA" id="ARBA00022525"/>
    </source>
</evidence>
<keyword evidence="2" id="KW-0964">Secreted</keyword>
<sequence length="324" mass="34206">MLSHSRYRYPIVRQPQPRQINWKLWAGIIACIVILVIIVVIALALGLGLGLGLRNSSDSSSSSSSSSTSVLSAPSVSCTYGGSATCGCASIQPSFASSRIINGYSAVANSWPWTIILYYNNAQRCGGFLVTYQHVITAAHCVDGLTASSIQIYAGVHSLSSSPYKQYRTVTSMQVHPSYDSSKYTNDIAVLKLTSSFNTTAYVGLCCLTSDTSLPATDDHAVIVGWGTTSTSSIVIPDTLQQAVIQVKSASSCGISSTSNIQFCAGYTNTDTCQGDSGGPLMTAVNNSWTCTGIVSSGVGCTGSGFYTRVSYYRSFISTYVASL</sequence>
<dbReference type="AlphaFoldDB" id="A0A815Y220"/>
<comment type="caution">
    <text evidence="9">The sequence shown here is derived from an EMBL/GenBank/DDBJ whole genome shotgun (WGS) entry which is preliminary data.</text>
</comment>
<evidence type="ECO:0000313" key="9">
    <source>
        <dbReference type="EMBL" id="CAF1564369.1"/>
    </source>
</evidence>
<dbReference type="PROSITE" id="PS00134">
    <property type="entry name" value="TRYPSIN_HIS"/>
    <property type="match status" value="1"/>
</dbReference>
<evidence type="ECO:0000256" key="7">
    <source>
        <dbReference type="SAM" id="Phobius"/>
    </source>
</evidence>
<dbReference type="CDD" id="cd00190">
    <property type="entry name" value="Tryp_SPc"/>
    <property type="match status" value="1"/>
</dbReference>
<evidence type="ECO:0000256" key="4">
    <source>
        <dbReference type="ARBA" id="ARBA00023157"/>
    </source>
</evidence>
<dbReference type="Pfam" id="PF00089">
    <property type="entry name" value="Trypsin"/>
    <property type="match status" value="1"/>
</dbReference>
<feature type="domain" description="Peptidase S1" evidence="8">
    <location>
        <begin position="100"/>
        <end position="322"/>
    </location>
</feature>